<evidence type="ECO:0008006" key="4">
    <source>
        <dbReference type="Google" id="ProtNLM"/>
    </source>
</evidence>
<feature type="compositionally biased region" description="Polar residues" evidence="1">
    <location>
        <begin position="150"/>
        <end position="162"/>
    </location>
</feature>
<dbReference type="AlphaFoldDB" id="A0A8W8MQF7"/>
<feature type="region of interest" description="Disordered" evidence="1">
    <location>
        <begin position="1"/>
        <end position="61"/>
    </location>
</feature>
<accession>A0A8W8MQF7</accession>
<proteinExistence type="predicted"/>
<feature type="compositionally biased region" description="Basic and acidic residues" evidence="1">
    <location>
        <begin position="135"/>
        <end position="147"/>
    </location>
</feature>
<protein>
    <recommendedName>
        <fullName evidence="4">Coiled-coil domain-containing protein 62</fullName>
    </recommendedName>
</protein>
<feature type="compositionally biased region" description="Polar residues" evidence="1">
    <location>
        <begin position="116"/>
        <end position="132"/>
    </location>
</feature>
<evidence type="ECO:0000256" key="1">
    <source>
        <dbReference type="SAM" id="MobiDB-lite"/>
    </source>
</evidence>
<sequence length="474" mass="54003">MNDSEFLSIPNEDIPVHSTPIKSSIPPFSTRKRAQSSRLAVEAENGRGPCAPKNNFPQGLEPHYLGHRAELSSESRALKKAQAMPSTIRDINTVPYSERVSQTVPQPALGTMGENAGSSYGKNLYRDTSPTGSPRRVDQLRHEERGGQKGHNSSVPRSSGTSEVEARARYSPKGVANSDGYPYSSTTKETSSTLETKQHLLSTSNQRKDSSHSKSFTRSGENHNSTVYKQRNEIQLLVSELQDRDRELNEMMLAHQQQLVAWEQDRHRILVLEQKLAKAEDETQHRTKQLRMAITKLKTLRNESTCQNTTLETTQEQLTKLCQENDYRSIHIKELEEKYKSQAEKIKEMSSTIGKLEGREQELCTALRLKEKDMVSATTQMRELGEHLKQLDLRNKQCIDRETDATKQSTLWKERYHQVKEELEKTKGLLEKKELDLQEHVASATKIRQQLSLVQEEFSKSKLSIILRSPIKEP</sequence>
<feature type="compositionally biased region" description="Polar residues" evidence="1">
    <location>
        <begin position="213"/>
        <end position="228"/>
    </location>
</feature>
<evidence type="ECO:0000313" key="3">
    <source>
        <dbReference type="Proteomes" id="UP000005408"/>
    </source>
</evidence>
<dbReference type="EnsemblMetazoa" id="G34653.1">
    <property type="protein sequence ID" value="G34653.1:cds"/>
    <property type="gene ID" value="G34653"/>
</dbReference>
<name>A0A8W8MQF7_MAGGI</name>
<organism evidence="2 3">
    <name type="scientific">Magallana gigas</name>
    <name type="common">Pacific oyster</name>
    <name type="synonym">Crassostrea gigas</name>
    <dbReference type="NCBI Taxonomy" id="29159"/>
    <lineage>
        <taxon>Eukaryota</taxon>
        <taxon>Metazoa</taxon>
        <taxon>Spiralia</taxon>
        <taxon>Lophotrochozoa</taxon>
        <taxon>Mollusca</taxon>
        <taxon>Bivalvia</taxon>
        <taxon>Autobranchia</taxon>
        <taxon>Pteriomorphia</taxon>
        <taxon>Ostreida</taxon>
        <taxon>Ostreoidea</taxon>
        <taxon>Ostreidae</taxon>
        <taxon>Magallana</taxon>
    </lineage>
</organism>
<dbReference type="Proteomes" id="UP000005408">
    <property type="component" value="Unassembled WGS sequence"/>
</dbReference>
<feature type="compositionally biased region" description="Low complexity" evidence="1">
    <location>
        <begin position="184"/>
        <end position="195"/>
    </location>
</feature>
<feature type="region of interest" description="Disordered" evidence="1">
    <location>
        <begin position="104"/>
        <end position="228"/>
    </location>
</feature>
<evidence type="ECO:0000313" key="2">
    <source>
        <dbReference type="EnsemblMetazoa" id="G34653.1:cds"/>
    </source>
</evidence>
<reference evidence="2" key="1">
    <citation type="submission" date="2022-08" db="UniProtKB">
        <authorList>
            <consortium name="EnsemblMetazoa"/>
        </authorList>
    </citation>
    <scope>IDENTIFICATION</scope>
    <source>
        <strain evidence="2">05x7-T-G4-1.051#20</strain>
    </source>
</reference>
<keyword evidence="3" id="KW-1185">Reference proteome</keyword>